<keyword evidence="4" id="KW-1185">Reference proteome</keyword>
<dbReference type="Gene3D" id="2.60.40.10">
    <property type="entry name" value="Immunoglobulins"/>
    <property type="match status" value="1"/>
</dbReference>
<dbReference type="EMBL" id="JYIU01000031">
    <property type="protein sequence ID" value="KJL24540.1"/>
    <property type="molecule type" value="Genomic_DNA"/>
</dbReference>
<protein>
    <recommendedName>
        <fullName evidence="5">Glycosyl hydrolase</fullName>
    </recommendedName>
</protein>
<dbReference type="Pfam" id="PF20736">
    <property type="entry name" value="Glyco_hydro127M"/>
    <property type="match status" value="1"/>
</dbReference>
<dbReference type="InterPro" id="IPR013783">
    <property type="entry name" value="Ig-like_fold"/>
</dbReference>
<dbReference type="PATRIC" id="fig|104336.4.peg.672"/>
<evidence type="ECO:0008006" key="5">
    <source>
        <dbReference type="Google" id="ProtNLM"/>
    </source>
</evidence>
<dbReference type="InterPro" id="IPR012878">
    <property type="entry name" value="Beta-AFase-like_GH127_cat"/>
</dbReference>
<organism evidence="3 4">
    <name type="scientific">Microbacterium foliorum</name>
    <dbReference type="NCBI Taxonomy" id="104336"/>
    <lineage>
        <taxon>Bacteria</taxon>
        <taxon>Bacillati</taxon>
        <taxon>Actinomycetota</taxon>
        <taxon>Actinomycetes</taxon>
        <taxon>Micrococcales</taxon>
        <taxon>Microbacteriaceae</taxon>
        <taxon>Microbacterium</taxon>
    </lineage>
</organism>
<dbReference type="PANTHER" id="PTHR31151:SF0">
    <property type="entry name" value="PROLINE-TRNA LIGASE (DUF1680)"/>
    <property type="match status" value="1"/>
</dbReference>
<dbReference type="InterPro" id="IPR049046">
    <property type="entry name" value="Beta-AFase-like_GH127_middle"/>
</dbReference>
<dbReference type="InterPro" id="IPR008928">
    <property type="entry name" value="6-hairpin_glycosidase_sf"/>
</dbReference>
<dbReference type="Pfam" id="PF07944">
    <property type="entry name" value="Beta-AFase-like_GH127_cat"/>
    <property type="match status" value="1"/>
</dbReference>
<feature type="domain" description="Non-reducing end beta-L-arabinofuranosidase-like GH127 middle" evidence="2">
    <location>
        <begin position="471"/>
        <end position="565"/>
    </location>
</feature>
<accession>A0A0F0KWR4</accession>
<evidence type="ECO:0000259" key="2">
    <source>
        <dbReference type="Pfam" id="PF20736"/>
    </source>
</evidence>
<gene>
    <name evidence="3" type="ORF">RN50_00652</name>
</gene>
<comment type="caution">
    <text evidence="3">The sequence shown here is derived from an EMBL/GenBank/DDBJ whole genome shotgun (WGS) entry which is preliminary data.</text>
</comment>
<sequence length="953" mass="103544">MIRGNAMAWGAATDRVEGRADRAGAATGSSGILSSARLRPFPLDRVRLGDDSVFARARDQMLHLARVYPVDRLLAVFRANAGLDTRGALAPGNWEDFGHPREQAWGEHDYPGRESAQTANLLRGHYAGHFLSMLSLAYAGERDETLRAKVDEFVAGLGEVQRALAATGRFSHPGFLAAYGEWQFSRLEDYAPYGEIWAPYYTTHKIMAGLLDAYELTGSIEARDIAVSMGHWVAHRLTRLDHDRIQRMWSLYIAGEYGGMNETMARLSVVADEPLFLEVARLFDQDDLLAAGADRRDVLTDMHANQHLPQLLGYLHEYDLTGERRYLDAVLGLWDQIVPGRTFAHGGTGESELWGAPDTVAGDIGHRNAETCATYNLLKIARQLFALTRDARFLAYYERGMLNHILASRRDVDSDTSPEVAYMFPVNPGAVAEFDNIGTCCGGTGLENHVKYQDTVFFTAAETDAGADDELWVELFVSAALDWREQHVTVRMLTTQPFGGTTELRIVGDDQFVDGTPLTLRIRVPEWAIGIPTLRVGDEKISAPVEDGHLVVRRRWTSGDVLRVETRASLRAVPTPDDAVLQSIEFGPSVLVARSDATTTLDLPLTQRRRLDGSLRADDAESAAEVEAALRADGAVRIAGVRFEPVWTGSDDRYHMYVRASGADIAFVGAATDVPVRLRQDGSSLLDDVWREPAPRTRAAFLDRVGETASAARRDGLLAQTELIRVLEAAAAADVDGLGGHPRGAVRDTDAAGVTWLESADADGIPVVEWSIPRALAEASLAPSLAIATDIIPAPSGWFTELPTVTVVADDLAGSGGLQVEVSLADGAWSPYTGPFPLPGDGVHQVRARATDAAGATGHAARDFAVDTGAPVSRATVRRLGSSVEITLTATDDVSGVERIQWEGPGTFWATFQEAFVRALSDEEQVVEFAATDRAGNEERRQTLILPARGDGS</sequence>
<dbReference type="Proteomes" id="UP000033572">
    <property type="component" value="Unassembled WGS sequence"/>
</dbReference>
<name>A0A0F0KWR4_9MICO</name>
<dbReference type="InterPro" id="IPR058094">
    <property type="entry name" value="Ig-like_OmpL47-like"/>
</dbReference>
<evidence type="ECO:0000313" key="3">
    <source>
        <dbReference type="EMBL" id="KJL24540.1"/>
    </source>
</evidence>
<dbReference type="PANTHER" id="PTHR31151">
    <property type="entry name" value="PROLINE-TRNA LIGASE (DUF1680)"/>
    <property type="match status" value="1"/>
</dbReference>
<reference evidence="3 4" key="1">
    <citation type="submission" date="2015-02" db="EMBL/GenBank/DDBJ databases">
        <title>Draft genome sequences of ten Microbacterium spp. with emphasis on heavy metal contaminated environments.</title>
        <authorList>
            <person name="Corretto E."/>
        </authorList>
    </citation>
    <scope>NUCLEOTIDE SEQUENCE [LARGE SCALE GENOMIC DNA]</scope>
    <source>
        <strain evidence="3 4">DSM 12966</strain>
    </source>
</reference>
<dbReference type="AlphaFoldDB" id="A0A0F0KWR4"/>
<dbReference type="NCBIfam" id="NF047446">
    <property type="entry name" value="barrel_OmpL47"/>
    <property type="match status" value="1"/>
</dbReference>
<dbReference type="SUPFAM" id="SSF48208">
    <property type="entry name" value="Six-hairpin glycosidases"/>
    <property type="match status" value="1"/>
</dbReference>
<proteinExistence type="predicted"/>
<dbReference type="GO" id="GO:0005975">
    <property type="term" value="P:carbohydrate metabolic process"/>
    <property type="evidence" value="ECO:0007669"/>
    <property type="project" value="InterPro"/>
</dbReference>
<feature type="domain" description="Non-reducing end beta-L-arabinofuranosidase-like GH127 catalytic" evidence="1">
    <location>
        <begin position="46"/>
        <end position="454"/>
    </location>
</feature>
<evidence type="ECO:0000259" key="1">
    <source>
        <dbReference type="Pfam" id="PF07944"/>
    </source>
</evidence>
<evidence type="ECO:0000313" key="4">
    <source>
        <dbReference type="Proteomes" id="UP000033572"/>
    </source>
</evidence>